<accession>A0ABW6N4E4</accession>
<dbReference type="InterPro" id="IPR037143">
    <property type="entry name" value="4-PPantetheinyl_Trfase_dom_sf"/>
</dbReference>
<name>A0ABW6N4E4_9ACTN</name>
<evidence type="ECO:0000256" key="3">
    <source>
        <dbReference type="SAM" id="MobiDB-lite"/>
    </source>
</evidence>
<dbReference type="SUPFAM" id="SSF56214">
    <property type="entry name" value="4'-phosphopantetheinyl transferase"/>
    <property type="match status" value="2"/>
</dbReference>
<feature type="compositionally biased region" description="Basic and acidic residues" evidence="3">
    <location>
        <begin position="1"/>
        <end position="21"/>
    </location>
</feature>
<evidence type="ECO:0000259" key="4">
    <source>
        <dbReference type="Pfam" id="PF01648"/>
    </source>
</evidence>
<keyword evidence="6" id="KW-1185">Reference proteome</keyword>
<proteinExistence type="inferred from homology"/>
<evidence type="ECO:0000256" key="2">
    <source>
        <dbReference type="ARBA" id="ARBA00022679"/>
    </source>
</evidence>
<feature type="region of interest" description="Disordered" evidence="3">
    <location>
        <begin position="1"/>
        <end position="83"/>
    </location>
</feature>
<dbReference type="Proteomes" id="UP001601422">
    <property type="component" value="Unassembled WGS sequence"/>
</dbReference>
<comment type="similarity">
    <text evidence="1">Belongs to the P-Pant transferase superfamily. Gsp/Sfp/HetI/AcpT family.</text>
</comment>
<dbReference type="RefSeq" id="WP_362228936.1">
    <property type="nucleotide sequence ID" value="NZ_JBEXVS010000030.1"/>
</dbReference>
<dbReference type="Gene3D" id="3.90.470.20">
    <property type="entry name" value="4'-phosphopantetheinyl transferase domain"/>
    <property type="match status" value="1"/>
</dbReference>
<feature type="domain" description="4'-phosphopantetheinyl transferase" evidence="4">
    <location>
        <begin position="209"/>
        <end position="314"/>
    </location>
</feature>
<dbReference type="InterPro" id="IPR050559">
    <property type="entry name" value="P-Pant_transferase_sf"/>
</dbReference>
<dbReference type="EMBL" id="JBIAJP010000012">
    <property type="protein sequence ID" value="MFF0008135.1"/>
    <property type="molecule type" value="Genomic_DNA"/>
</dbReference>
<dbReference type="Pfam" id="PF01648">
    <property type="entry name" value="ACPS"/>
    <property type="match status" value="1"/>
</dbReference>
<gene>
    <name evidence="5" type="ORF">ACFYQT_32515</name>
</gene>
<keyword evidence="2 5" id="KW-0808">Transferase</keyword>
<dbReference type="GO" id="GO:0016740">
    <property type="term" value="F:transferase activity"/>
    <property type="evidence" value="ECO:0007669"/>
    <property type="project" value="UniProtKB-KW"/>
</dbReference>
<evidence type="ECO:0000256" key="1">
    <source>
        <dbReference type="ARBA" id="ARBA00010990"/>
    </source>
</evidence>
<dbReference type="InterPro" id="IPR008278">
    <property type="entry name" value="4-PPantetheinyl_Trfase_dom"/>
</dbReference>
<dbReference type="PANTHER" id="PTHR12215:SF10">
    <property type="entry name" value="L-AMINOADIPATE-SEMIALDEHYDE DEHYDROGENASE-PHOSPHOPANTETHEINYL TRANSFERASE"/>
    <property type="match status" value="1"/>
</dbReference>
<comment type="caution">
    <text evidence="5">The sequence shown here is derived from an EMBL/GenBank/DDBJ whole genome shotgun (WGS) entry which is preliminary data.</text>
</comment>
<sequence>MTLPRDRSRTDAPGRAEEEPRTTTGEAAGPCGTGATGQDAGQIEARTADGAAHPGTDADAGDVAQRGGGRSAEEDTGLGGDVSALSGPAAAVDRIIARGEAHVWWWRCPERVDPADLALLGTEEFRRALGMLAERDAAEFVRTRAGARRALGELLGISPATARLGHRRCPGCGADDHGPPLLVHPPLPLAISLSRTAGWGVFVVGAGLAVGVDAEALRPVRETLFAGSVLTAAERRHLDAMAPGPARHAAFHRVWTRKEAVVKAVGVGLVGTELDQLETHPDRDGPLRVTHHGIGGPTEWTVEDLRLTDHLAVALARAAGPAARGPVHLHPPTGP</sequence>
<organism evidence="5 6">
    <name type="scientific">Streptomyces tibetensis</name>
    <dbReference type="NCBI Taxonomy" id="2382123"/>
    <lineage>
        <taxon>Bacteria</taxon>
        <taxon>Bacillati</taxon>
        <taxon>Actinomycetota</taxon>
        <taxon>Actinomycetes</taxon>
        <taxon>Kitasatosporales</taxon>
        <taxon>Streptomycetaceae</taxon>
        <taxon>Streptomyces</taxon>
    </lineage>
</organism>
<dbReference type="PANTHER" id="PTHR12215">
    <property type="entry name" value="PHOSPHOPANTETHEINE TRANSFERASE"/>
    <property type="match status" value="1"/>
</dbReference>
<evidence type="ECO:0000313" key="6">
    <source>
        <dbReference type="Proteomes" id="UP001601422"/>
    </source>
</evidence>
<protein>
    <submittedName>
        <fullName evidence="5">4'-phosphopantetheinyl transferase family protein</fullName>
    </submittedName>
</protein>
<evidence type="ECO:0000313" key="5">
    <source>
        <dbReference type="EMBL" id="MFF0008135.1"/>
    </source>
</evidence>
<reference evidence="5 6" key="1">
    <citation type="submission" date="2024-10" db="EMBL/GenBank/DDBJ databases">
        <title>The Natural Products Discovery Center: Release of the First 8490 Sequenced Strains for Exploring Actinobacteria Biosynthetic Diversity.</title>
        <authorList>
            <person name="Kalkreuter E."/>
            <person name="Kautsar S.A."/>
            <person name="Yang D."/>
            <person name="Bader C.D."/>
            <person name="Teijaro C.N."/>
            <person name="Fluegel L."/>
            <person name="Davis C.M."/>
            <person name="Simpson J.R."/>
            <person name="Lauterbach L."/>
            <person name="Steele A.D."/>
            <person name="Gui C."/>
            <person name="Meng S."/>
            <person name="Li G."/>
            <person name="Viehrig K."/>
            <person name="Ye F."/>
            <person name="Su P."/>
            <person name="Kiefer A.F."/>
            <person name="Nichols A."/>
            <person name="Cepeda A.J."/>
            <person name="Yan W."/>
            <person name="Fan B."/>
            <person name="Jiang Y."/>
            <person name="Adhikari A."/>
            <person name="Zheng C.-J."/>
            <person name="Schuster L."/>
            <person name="Cowan T.M."/>
            <person name="Smanski M.J."/>
            <person name="Chevrette M.G."/>
            <person name="De Carvalho L.P.S."/>
            <person name="Shen B."/>
        </authorList>
    </citation>
    <scope>NUCLEOTIDE SEQUENCE [LARGE SCALE GENOMIC DNA]</scope>
    <source>
        <strain evidence="5 6">NPDC005497</strain>
    </source>
</reference>